<evidence type="ECO:0008006" key="3">
    <source>
        <dbReference type="Google" id="ProtNLM"/>
    </source>
</evidence>
<reference evidence="2" key="1">
    <citation type="submission" date="2016-10" db="EMBL/GenBank/DDBJ databases">
        <authorList>
            <person name="Varghese N."/>
            <person name="Submissions S."/>
        </authorList>
    </citation>
    <scope>NUCLEOTIDE SEQUENCE [LARGE SCALE GENOMIC DNA]</scope>
    <source>
        <strain evidence="2">DSM 26922</strain>
    </source>
</reference>
<dbReference type="STRING" id="670155.SAMN04488001_0587"/>
<accession>A0A1H2RR78</accession>
<dbReference type="RefSeq" id="WP_089944121.1">
    <property type="nucleotide sequence ID" value="NZ_FNOI01000001.1"/>
</dbReference>
<dbReference type="EMBL" id="FNOI01000001">
    <property type="protein sequence ID" value="SDW21911.1"/>
    <property type="molecule type" value="Genomic_DNA"/>
</dbReference>
<dbReference type="AlphaFoldDB" id="A0A1H2RR78"/>
<dbReference type="OrthoDB" id="328972at2"/>
<keyword evidence="2" id="KW-1185">Reference proteome</keyword>
<sequence length="133" mass="14209">MLASNDIPDAIFQVFASMPADVATTLRAARLDILRAAAASNEVGQLDETMKWGEPAYLTCAPKTGTTLRLGLIGGQAAVMVPCSTAIIDDARAIFGPLPELSGKRGLVLGGQRQVFNYVVDAALHYHLRKRVK</sequence>
<protein>
    <recommendedName>
        <fullName evidence="3">YdhG-like domain-containing protein</fullName>
    </recommendedName>
</protein>
<evidence type="ECO:0000313" key="2">
    <source>
        <dbReference type="Proteomes" id="UP000199441"/>
    </source>
</evidence>
<gene>
    <name evidence="1" type="ORF">SAMN04488001_0587</name>
</gene>
<proteinExistence type="predicted"/>
<name>A0A1H2RR78_9RHOB</name>
<evidence type="ECO:0000313" key="1">
    <source>
        <dbReference type="EMBL" id="SDW21911.1"/>
    </source>
</evidence>
<dbReference type="Proteomes" id="UP000199441">
    <property type="component" value="Unassembled WGS sequence"/>
</dbReference>
<organism evidence="1 2">
    <name type="scientific">Litoreibacter albidus</name>
    <dbReference type="NCBI Taxonomy" id="670155"/>
    <lineage>
        <taxon>Bacteria</taxon>
        <taxon>Pseudomonadati</taxon>
        <taxon>Pseudomonadota</taxon>
        <taxon>Alphaproteobacteria</taxon>
        <taxon>Rhodobacterales</taxon>
        <taxon>Roseobacteraceae</taxon>
        <taxon>Litoreibacter</taxon>
    </lineage>
</organism>